<dbReference type="SUPFAM" id="SSF52151">
    <property type="entry name" value="FabD/lysophospholipase-like"/>
    <property type="match status" value="1"/>
</dbReference>
<keyword evidence="2" id="KW-0597">Phosphoprotein</keyword>
<dbReference type="InterPro" id="IPR001242">
    <property type="entry name" value="Condensation_dom"/>
</dbReference>
<dbReference type="InterPro" id="IPR045851">
    <property type="entry name" value="AMP-bd_C_sf"/>
</dbReference>
<dbReference type="InterPro" id="IPR001227">
    <property type="entry name" value="Ac_transferase_dom_sf"/>
</dbReference>
<keyword evidence="1" id="KW-0596">Phosphopantetheine</keyword>
<dbReference type="InterPro" id="IPR000873">
    <property type="entry name" value="AMP-dep_synth/lig_dom"/>
</dbReference>
<dbReference type="InterPro" id="IPR016035">
    <property type="entry name" value="Acyl_Trfase/lysoPLipase"/>
</dbReference>
<dbReference type="STRING" id="112090.W4FWZ3"/>
<keyword evidence="3" id="KW-0436">Ligase</keyword>
<dbReference type="InterPro" id="IPR042099">
    <property type="entry name" value="ANL_N_sf"/>
</dbReference>
<dbReference type="InterPro" id="IPR010071">
    <property type="entry name" value="AA_adenyl_dom"/>
</dbReference>
<dbReference type="SUPFAM" id="SSF47336">
    <property type="entry name" value="ACP-like"/>
    <property type="match status" value="2"/>
</dbReference>
<dbReference type="SUPFAM" id="SSF52777">
    <property type="entry name" value="CoA-dependent acyltransferases"/>
    <property type="match status" value="2"/>
</dbReference>
<comment type="similarity">
    <text evidence="4">In the C-terminal section; belongs to the NRP synthetase family.</text>
</comment>
<dbReference type="GO" id="GO:0016740">
    <property type="term" value="F:transferase activity"/>
    <property type="evidence" value="ECO:0007669"/>
    <property type="project" value="InterPro"/>
</dbReference>
<dbReference type="GO" id="GO:0043041">
    <property type="term" value="P:amino acid activation for nonribosomal peptide biosynthetic process"/>
    <property type="evidence" value="ECO:0007669"/>
    <property type="project" value="TreeGrafter"/>
</dbReference>
<dbReference type="Pfam" id="PF00550">
    <property type="entry name" value="PP-binding"/>
    <property type="match status" value="2"/>
</dbReference>
<gene>
    <name evidence="7" type="ORF">H257_13342</name>
</gene>
<dbReference type="NCBIfam" id="TIGR01733">
    <property type="entry name" value="AA-adenyl-dom"/>
    <property type="match status" value="1"/>
</dbReference>
<dbReference type="PANTHER" id="PTHR45527">
    <property type="entry name" value="NONRIBOSOMAL PEPTIDE SYNTHETASE"/>
    <property type="match status" value="1"/>
</dbReference>
<dbReference type="Pfam" id="PF00501">
    <property type="entry name" value="AMP-binding"/>
    <property type="match status" value="1"/>
</dbReference>
<dbReference type="RefSeq" id="XP_009839131.1">
    <property type="nucleotide sequence ID" value="XM_009840829.1"/>
</dbReference>
<dbReference type="Gene3D" id="3.30.559.30">
    <property type="entry name" value="Nonribosomal peptide synthetase, condensation domain"/>
    <property type="match status" value="1"/>
</dbReference>
<evidence type="ECO:0000256" key="1">
    <source>
        <dbReference type="ARBA" id="ARBA00022450"/>
    </source>
</evidence>
<dbReference type="InterPro" id="IPR009081">
    <property type="entry name" value="PP-bd_ACP"/>
</dbReference>
<dbReference type="SUPFAM" id="SSF56801">
    <property type="entry name" value="Acetyl-CoA synthetase-like"/>
    <property type="match status" value="1"/>
</dbReference>
<dbReference type="Gene3D" id="3.30.300.30">
    <property type="match status" value="1"/>
</dbReference>
<dbReference type="Pfam" id="PF00668">
    <property type="entry name" value="Condensation"/>
    <property type="match status" value="1"/>
</dbReference>
<dbReference type="PANTHER" id="PTHR45527:SF11">
    <property type="entry name" value="NONRIBOSOMAL PEPTIDE SYNTHETASE 5"/>
    <property type="match status" value="1"/>
</dbReference>
<evidence type="ECO:0000256" key="3">
    <source>
        <dbReference type="ARBA" id="ARBA00022598"/>
    </source>
</evidence>
<dbReference type="GO" id="GO:0005737">
    <property type="term" value="C:cytoplasm"/>
    <property type="evidence" value="ECO:0007669"/>
    <property type="project" value="TreeGrafter"/>
</dbReference>
<proteinExistence type="inferred from homology"/>
<name>W4FWZ3_APHAT</name>
<dbReference type="Gene3D" id="3.40.366.10">
    <property type="entry name" value="Malonyl-Coenzyme A Acyl Carrier Protein, domain 2"/>
    <property type="match status" value="2"/>
</dbReference>
<feature type="domain" description="Carrier" evidence="6">
    <location>
        <begin position="373"/>
        <end position="449"/>
    </location>
</feature>
<dbReference type="CDD" id="cd05930">
    <property type="entry name" value="A_NRPS"/>
    <property type="match status" value="1"/>
</dbReference>
<organism evidence="7">
    <name type="scientific">Aphanomyces astaci</name>
    <name type="common">Crayfish plague agent</name>
    <dbReference type="NCBI Taxonomy" id="112090"/>
    <lineage>
        <taxon>Eukaryota</taxon>
        <taxon>Sar</taxon>
        <taxon>Stramenopiles</taxon>
        <taxon>Oomycota</taxon>
        <taxon>Saprolegniomycetes</taxon>
        <taxon>Saprolegniales</taxon>
        <taxon>Verrucalvaceae</taxon>
        <taxon>Aphanomyces</taxon>
    </lineage>
</organism>
<accession>W4FWZ3</accession>
<dbReference type="GO" id="GO:0044550">
    <property type="term" value="P:secondary metabolite biosynthetic process"/>
    <property type="evidence" value="ECO:0007669"/>
    <property type="project" value="TreeGrafter"/>
</dbReference>
<dbReference type="Gene3D" id="3.40.50.12780">
    <property type="entry name" value="N-terminal domain of ligase-like"/>
    <property type="match status" value="1"/>
</dbReference>
<dbReference type="GO" id="GO:0031177">
    <property type="term" value="F:phosphopantetheine binding"/>
    <property type="evidence" value="ECO:0007669"/>
    <property type="project" value="TreeGrafter"/>
</dbReference>
<dbReference type="InterPro" id="IPR023213">
    <property type="entry name" value="CAT-like_dom_sf"/>
</dbReference>
<dbReference type="VEuPathDB" id="FungiDB:H257_13342"/>
<feature type="domain" description="Carrier" evidence="6">
    <location>
        <begin position="1404"/>
        <end position="1473"/>
    </location>
</feature>
<dbReference type="InterPro" id="IPR020845">
    <property type="entry name" value="AMP-binding_CS"/>
</dbReference>
<protein>
    <recommendedName>
        <fullName evidence="6">Carrier domain-containing protein</fullName>
    </recommendedName>
</protein>
<dbReference type="GO" id="GO:0016874">
    <property type="term" value="F:ligase activity"/>
    <property type="evidence" value="ECO:0007669"/>
    <property type="project" value="UniProtKB-KW"/>
</dbReference>
<dbReference type="PROSITE" id="PS00455">
    <property type="entry name" value="AMP_BINDING"/>
    <property type="match status" value="1"/>
</dbReference>
<dbReference type="OrthoDB" id="71622at2759"/>
<evidence type="ECO:0000256" key="2">
    <source>
        <dbReference type="ARBA" id="ARBA00022553"/>
    </source>
</evidence>
<comment type="similarity">
    <text evidence="5">Belongs to the NRP synthetase family.</text>
</comment>
<dbReference type="GeneID" id="20815338"/>
<evidence type="ECO:0000256" key="4">
    <source>
        <dbReference type="ARBA" id="ARBA00029443"/>
    </source>
</evidence>
<dbReference type="EMBL" id="KI913160">
    <property type="protein sequence ID" value="ETV71466.1"/>
    <property type="molecule type" value="Genomic_DNA"/>
</dbReference>
<evidence type="ECO:0000313" key="7">
    <source>
        <dbReference type="EMBL" id="ETV71466.1"/>
    </source>
</evidence>
<sequence length="1473" mass="159552">MTTAQDSFTGVLDDRNSGLAIQFGGQGNDYMDELSRAVHSSASARQFVQLAQSILEAEANGTPYSCLHPFLWSQDPTSRPSRSTLMAAPVSYPLVFLTQVATYLAFVEASGWSHEAFLRRLRGATGHSQGVVAAVLLASATTSTELITLGLQYLRLMFWHGVRAQTVFDSFGSSGNKPAAATPMLQVRGLPESTVRSSVDAFNTRLGGDLVQVSLVNDPVAVVVTGLSQSLGVFHATLDGQQHVDPIRLDFLSVSCAFHSSLLAQAQSLVEADAARLHLAVRGNALNCPVIGTTAKAINLQSYGESNVIPLLIQMQLTDAVNWPVVTSALQSIPGVTHVLDFGPGRGTPLLLHRDIQGLRVHSILHQPTEQATRMSDMETQVAMTWSTILDTDVALIHAKSSFFDLGGDSLSAIQAVAECNELGLHLTVAQFLRDPILGRVARARNDKPERKKWPSAAILSCNTIYKCARGLDDVIVYPVTPMQGGMLAATSVHPSANVLQVTLKLSAPTTQSSFESAFRMVVAQNAILQTTFSSTEHGMFQVHPTTPRPGGASIVASPSNISLGEYLQADLARGFQLDDSTFIRLAMLCPPTSTDVYGVITIHHALIDGWSMDSFLSDLLNVMDRQSVARRPSFRTVVDYIEAQDNQASAAFWRAYLGGFTPHGLEFVAPTSTITEARYPLVLTNSVTSTQLAHATSRAGVSIAELTTFAWAATLRKFTRQCDVVFGQVLANRQIPVHDAQRILGPLLSTVPCRVHFNDKTHLEAALQAVQTTRPSIAGYSHVGLSDIAKACGEFAPHQLFDTLFGFQQWPRRRTLAGVEVIESWKTAWGATSQNFLFELLVEPTNVVDMPLTTSAHFLPTKMSRNQAKSLLDEFDYTLFQLCDILGPDAEPPATAADLWSLSFAQMNLITAASCGPEVPLSFELLHHGFEYHARQSPDLRAVEFDGHWLSYGELNAQANAVARQLQTLGVTVGSRVAVVMDRCLEFPIALLATHKTGASTIPMDASFPATRLAFMLSDAGAHAILSTNRHCDMAKTLDASIDVVSIESATLAKHAHPFTPLQTATRHDEAYVVYTSGSTGHPKGVPVKHVGIVNSATYRSSDLGIVRGARVMQFMAIGFDVCQWEIWSTLSQGATLVLRGGDEIDMLSTVNVIAITPTGLSKLGCPTKYPNLKTVCVGGEAIPTSVKDLWSQHVQLFNCYGPTEGSCTTHVHQLLPGKPVTIGTPISNVHCYILDDNHQNVPIGTLGEMYLGGICVASGYINLPEMTEERFLVDPFGHGRMYKTGDLGRLLPNGQFEIAGRQDSQVKLKGYRIELDEVANAMMQHPSIKSAAAIVKDKTHLVGYFTPAHVNVDALRQCVADQLPVYMVPAVWVGLDDMPQNSNGKIDVKVLQSMDVSVDVETLETDVELKMATVWANVLGVNVSEIGRQSSFFALGGDSLSVVRVIAACKAMGLALLCQRIAKWIGQVRWL</sequence>
<dbReference type="Gene3D" id="1.10.1200.10">
    <property type="entry name" value="ACP-like"/>
    <property type="match status" value="2"/>
</dbReference>
<dbReference type="PROSITE" id="PS50075">
    <property type="entry name" value="CARRIER"/>
    <property type="match status" value="2"/>
</dbReference>
<reference evidence="7" key="1">
    <citation type="submission" date="2013-12" db="EMBL/GenBank/DDBJ databases">
        <title>The Genome Sequence of Aphanomyces astaci APO3.</title>
        <authorList>
            <consortium name="The Broad Institute Genomics Platform"/>
            <person name="Russ C."/>
            <person name="Tyler B."/>
            <person name="van West P."/>
            <person name="Dieguez-Uribeondo J."/>
            <person name="Young S.K."/>
            <person name="Zeng Q."/>
            <person name="Gargeya S."/>
            <person name="Fitzgerald M."/>
            <person name="Abouelleil A."/>
            <person name="Alvarado L."/>
            <person name="Chapman S.B."/>
            <person name="Gainer-Dewar J."/>
            <person name="Goldberg J."/>
            <person name="Griggs A."/>
            <person name="Gujja S."/>
            <person name="Hansen M."/>
            <person name="Howarth C."/>
            <person name="Imamovic A."/>
            <person name="Ireland A."/>
            <person name="Larimer J."/>
            <person name="McCowan C."/>
            <person name="Murphy C."/>
            <person name="Pearson M."/>
            <person name="Poon T.W."/>
            <person name="Priest M."/>
            <person name="Roberts A."/>
            <person name="Saif S."/>
            <person name="Shea T."/>
            <person name="Sykes S."/>
            <person name="Wortman J."/>
            <person name="Nusbaum C."/>
            <person name="Birren B."/>
        </authorList>
    </citation>
    <scope>NUCLEOTIDE SEQUENCE [LARGE SCALE GENOMIC DNA]</scope>
    <source>
        <strain evidence="7">APO3</strain>
    </source>
</reference>
<dbReference type="Pfam" id="PF16073">
    <property type="entry name" value="SAT"/>
    <property type="match status" value="1"/>
</dbReference>
<dbReference type="InterPro" id="IPR032088">
    <property type="entry name" value="SAT"/>
</dbReference>
<evidence type="ECO:0000256" key="5">
    <source>
        <dbReference type="ARBA" id="ARBA00029454"/>
    </source>
</evidence>
<dbReference type="InterPro" id="IPR036736">
    <property type="entry name" value="ACP-like_sf"/>
</dbReference>
<dbReference type="Gene3D" id="3.30.559.10">
    <property type="entry name" value="Chloramphenicol acetyltransferase-like domain"/>
    <property type="match status" value="1"/>
</dbReference>
<evidence type="ECO:0000259" key="6">
    <source>
        <dbReference type="PROSITE" id="PS50075"/>
    </source>
</evidence>